<reference evidence="15" key="1">
    <citation type="submission" date="2020-08" db="EMBL/GenBank/DDBJ databases">
        <title>Multicomponent nature underlies the extraordinary mechanical properties of spider dragline silk.</title>
        <authorList>
            <person name="Kono N."/>
            <person name="Nakamura H."/>
            <person name="Mori M."/>
            <person name="Yoshida Y."/>
            <person name="Ohtoshi R."/>
            <person name="Malay A.D."/>
            <person name="Moran D.A.P."/>
            <person name="Tomita M."/>
            <person name="Numata K."/>
            <person name="Arakawa K."/>
        </authorList>
    </citation>
    <scope>NUCLEOTIDE SEQUENCE</scope>
</reference>
<evidence type="ECO:0000256" key="13">
    <source>
        <dbReference type="ARBA" id="ARBA00044883"/>
    </source>
</evidence>
<evidence type="ECO:0000256" key="10">
    <source>
        <dbReference type="ARBA" id="ARBA00023098"/>
    </source>
</evidence>
<organism evidence="15 16">
    <name type="scientific">Trichonephila inaurata madagascariensis</name>
    <dbReference type="NCBI Taxonomy" id="2747483"/>
    <lineage>
        <taxon>Eukaryota</taxon>
        <taxon>Metazoa</taxon>
        <taxon>Ecdysozoa</taxon>
        <taxon>Arthropoda</taxon>
        <taxon>Chelicerata</taxon>
        <taxon>Arachnida</taxon>
        <taxon>Araneae</taxon>
        <taxon>Araneomorphae</taxon>
        <taxon>Entelegynae</taxon>
        <taxon>Araneoidea</taxon>
        <taxon>Nephilidae</taxon>
        <taxon>Trichonephila</taxon>
        <taxon>Trichonephila inaurata</taxon>
    </lineage>
</organism>
<proteinExistence type="predicted"/>
<evidence type="ECO:0000256" key="3">
    <source>
        <dbReference type="ARBA" id="ARBA00022450"/>
    </source>
</evidence>
<dbReference type="Proteomes" id="UP000886998">
    <property type="component" value="Unassembled WGS sequence"/>
</dbReference>
<evidence type="ECO:0000313" key="16">
    <source>
        <dbReference type="Proteomes" id="UP000886998"/>
    </source>
</evidence>
<dbReference type="SUPFAM" id="SSF53901">
    <property type="entry name" value="Thiolase-like"/>
    <property type="match status" value="2"/>
</dbReference>
<keyword evidence="3" id="KW-0596">Phosphopantetheine</keyword>
<dbReference type="Pfam" id="PF02801">
    <property type="entry name" value="Ketoacyl-synt_C"/>
    <property type="match status" value="1"/>
</dbReference>
<dbReference type="InterPro" id="IPR001227">
    <property type="entry name" value="Ac_transferase_dom_sf"/>
</dbReference>
<dbReference type="OrthoDB" id="6435015at2759"/>
<dbReference type="InterPro" id="IPR020841">
    <property type="entry name" value="PKS_Beta-ketoAc_synthase_dom"/>
</dbReference>
<keyword evidence="5" id="KW-0378">Hydrolase</keyword>
<name>A0A8X6XQX1_9ARAC</name>
<dbReference type="PANTHER" id="PTHR43775">
    <property type="entry name" value="FATTY ACID SYNTHASE"/>
    <property type="match status" value="1"/>
</dbReference>
<feature type="domain" description="Ketosynthase family 3 (KS3)" evidence="14">
    <location>
        <begin position="34"/>
        <end position="407"/>
    </location>
</feature>
<dbReference type="InterPro" id="IPR014030">
    <property type="entry name" value="Ketoacyl_synth_N"/>
</dbReference>
<keyword evidence="4" id="KW-0444">Lipid biosynthesis</keyword>
<dbReference type="InterPro" id="IPR016039">
    <property type="entry name" value="Thiolase-like"/>
</dbReference>
<dbReference type="GO" id="GO:0006633">
    <property type="term" value="P:fatty acid biosynthetic process"/>
    <property type="evidence" value="ECO:0007669"/>
    <property type="project" value="UniProtKB-KW"/>
</dbReference>
<evidence type="ECO:0000256" key="4">
    <source>
        <dbReference type="ARBA" id="ARBA00022516"/>
    </source>
</evidence>
<dbReference type="Gene3D" id="3.30.70.3290">
    <property type="match status" value="1"/>
</dbReference>
<keyword evidence="10" id="KW-0443">Lipid metabolism</keyword>
<dbReference type="GO" id="GO:0016491">
    <property type="term" value="F:oxidoreductase activity"/>
    <property type="evidence" value="ECO:0007669"/>
    <property type="project" value="UniProtKB-KW"/>
</dbReference>
<evidence type="ECO:0000256" key="8">
    <source>
        <dbReference type="ARBA" id="ARBA00023002"/>
    </source>
</evidence>
<dbReference type="InterPro" id="IPR050091">
    <property type="entry name" value="PKS_NRPS_Biosynth_Enz"/>
</dbReference>
<keyword evidence="12" id="KW-0511">Multifunctional enzyme</keyword>
<dbReference type="PANTHER" id="PTHR43775:SF7">
    <property type="entry name" value="FATTY ACID SYNTHASE"/>
    <property type="match status" value="1"/>
</dbReference>
<sequence>MSFFFYLSDYTNVSFCVRLTQFSSKETTVGQNMQSEIVISGISGRFPESDDVAEFSRNLYQKIDLVTESKKRWEPGLCGLPKRLGQLKDISKFDNEFFNVSEKQAHLSDPQGRMLLETTYEAIVDAGYDPDDLRGRKIGVFIGNSYLETLEFLLYDAETPVVPQDSWLYIVSVQSIVRGEIEAAVVGGVNLCLKPGTSIQFHRLGTTSEEGLCRAFNADPKGYVRSEAIATVFVQKSDVARRKYASIIHIKTNIDGYKDKGITYPSYEMQKRLIQEVYQECKLSPSHISYVEAHGTGTVAGDPVEVSAIADVFCPGRAEPLWIGSVKSNMGHAEAASGLCALIKVLICMENGLLAPNLHFKKPNLAISALINGQVRVPTDPVPWRADYAAVNNFGFGASTVQRKKSRKRAVFFDYLKTTVPSREFFALLHKSVYSTSKAKPYRGYKVLQKDQEIAEIKRVKHEKKSVWYIFNCTANQLPSMLKNLMDIEVFASSVKKSASALRPYGLDLIDLLTNQEKTGRNITYTYSLIIAVQIALIDSLNAVGIVPNGMIGCGVEELLCGYADGSLSAEQVILAAYWTARTLEESKLEAGTMIDIGMSWCEVHKYCPKDIFPSRHLSEELVTVSGPKSSVKTSLEKLKAENIFTAEVESHGYALNCHYMQAATESLRRNLEKIMVNPKPRISGWISSSYVESEWNNPTAKLADSCYFAHNLVSPILLHEALLHIPKDAVVLKISPYHLPQNVIACETECLFEKDIDPTLSILSCIGR</sequence>
<protein>
    <recommendedName>
        <fullName evidence="2">Fatty acid synthase</fullName>
        <ecNumber evidence="1">2.3.1.85</ecNumber>
    </recommendedName>
</protein>
<dbReference type="Gene3D" id="3.40.47.10">
    <property type="match status" value="2"/>
</dbReference>
<dbReference type="InterPro" id="IPR014043">
    <property type="entry name" value="Acyl_transferase_dom"/>
</dbReference>
<dbReference type="EC" id="2.3.1.85" evidence="1"/>
<dbReference type="InterPro" id="IPR014031">
    <property type="entry name" value="Ketoacyl_synth_C"/>
</dbReference>
<dbReference type="Pfam" id="PF00698">
    <property type="entry name" value="Acyl_transf_1"/>
    <property type="match status" value="1"/>
</dbReference>
<evidence type="ECO:0000256" key="7">
    <source>
        <dbReference type="ARBA" id="ARBA00022857"/>
    </source>
</evidence>
<gene>
    <name evidence="15" type="primary">FASN</name>
    <name evidence="15" type="ORF">TNIN_253431</name>
</gene>
<dbReference type="EMBL" id="BMAV01010694">
    <property type="protein sequence ID" value="GFY55991.1"/>
    <property type="molecule type" value="Genomic_DNA"/>
</dbReference>
<accession>A0A8X6XQX1</accession>
<evidence type="ECO:0000256" key="11">
    <source>
        <dbReference type="ARBA" id="ARBA00023160"/>
    </source>
</evidence>
<dbReference type="CDD" id="cd00833">
    <property type="entry name" value="PKS"/>
    <property type="match status" value="1"/>
</dbReference>
<dbReference type="SMART" id="SM00825">
    <property type="entry name" value="PKS_KS"/>
    <property type="match status" value="1"/>
</dbReference>
<evidence type="ECO:0000313" key="15">
    <source>
        <dbReference type="EMBL" id="GFY55991.1"/>
    </source>
</evidence>
<dbReference type="InterPro" id="IPR016035">
    <property type="entry name" value="Acyl_Trfase/lysoPLipase"/>
</dbReference>
<dbReference type="GO" id="GO:0004312">
    <property type="term" value="F:fatty acid synthase activity"/>
    <property type="evidence" value="ECO:0007669"/>
    <property type="project" value="UniProtKB-EC"/>
</dbReference>
<dbReference type="Pfam" id="PF00109">
    <property type="entry name" value="ketoacyl-synt"/>
    <property type="match status" value="2"/>
</dbReference>
<dbReference type="SMART" id="SM00827">
    <property type="entry name" value="PKS_AT"/>
    <property type="match status" value="1"/>
</dbReference>
<evidence type="ECO:0000256" key="12">
    <source>
        <dbReference type="ARBA" id="ARBA00023268"/>
    </source>
</evidence>
<keyword evidence="9" id="KW-0520">NAD</keyword>
<keyword evidence="11" id="KW-0275">Fatty acid biosynthesis</keyword>
<dbReference type="AlphaFoldDB" id="A0A8X6XQX1"/>
<evidence type="ECO:0000259" key="14">
    <source>
        <dbReference type="PROSITE" id="PS52004"/>
    </source>
</evidence>
<dbReference type="PROSITE" id="PS52004">
    <property type="entry name" value="KS3_2"/>
    <property type="match status" value="1"/>
</dbReference>
<keyword evidence="8" id="KW-0560">Oxidoreductase</keyword>
<evidence type="ECO:0000256" key="9">
    <source>
        <dbReference type="ARBA" id="ARBA00023027"/>
    </source>
</evidence>
<evidence type="ECO:0000256" key="6">
    <source>
        <dbReference type="ARBA" id="ARBA00022832"/>
    </source>
</evidence>
<comment type="catalytic activity">
    <reaction evidence="13">
        <text>acetyl-CoA + n malonyl-CoA + 2n NADPH + 2n H(+) = a long-chain fatty acid + (n+1) CoA + n CO2 + 2n NADP(+).</text>
        <dbReference type="EC" id="2.3.1.85"/>
    </reaction>
</comment>
<evidence type="ECO:0000256" key="5">
    <source>
        <dbReference type="ARBA" id="ARBA00022801"/>
    </source>
</evidence>
<keyword evidence="6" id="KW-0276">Fatty acid metabolism</keyword>
<dbReference type="SUPFAM" id="SSF52151">
    <property type="entry name" value="FabD/lysophospholipase-like"/>
    <property type="match status" value="1"/>
</dbReference>
<keyword evidence="16" id="KW-1185">Reference proteome</keyword>
<comment type="caution">
    <text evidence="15">The sequence shown here is derived from an EMBL/GenBank/DDBJ whole genome shotgun (WGS) entry which is preliminary data.</text>
</comment>
<keyword evidence="7" id="KW-0521">NADP</keyword>
<evidence type="ECO:0000256" key="1">
    <source>
        <dbReference type="ARBA" id="ARBA00012873"/>
    </source>
</evidence>
<dbReference type="GO" id="GO:0016787">
    <property type="term" value="F:hydrolase activity"/>
    <property type="evidence" value="ECO:0007669"/>
    <property type="project" value="UniProtKB-KW"/>
</dbReference>
<dbReference type="Gene3D" id="3.40.366.10">
    <property type="entry name" value="Malonyl-Coenzyme A Acyl Carrier Protein, domain 2"/>
    <property type="match status" value="1"/>
</dbReference>
<evidence type="ECO:0000256" key="2">
    <source>
        <dbReference type="ARBA" id="ARBA00018769"/>
    </source>
</evidence>